<evidence type="ECO:0000256" key="2">
    <source>
        <dbReference type="ARBA" id="ARBA00022676"/>
    </source>
</evidence>
<comment type="catalytic activity">
    <reaction evidence="11">
        <text>[GlcNAc-(1-&gt;4)-Mur2Ac(oyl-L-Ala-gamma-D-Glu-L-Lys-D-Ala-D-Ala)](n)-di-trans,octa-cis-undecaprenyl diphosphate + beta-D-GlcNAc-(1-&gt;4)-Mur2Ac(oyl-L-Ala-gamma-D-Glu-L-Lys-D-Ala-D-Ala)-di-trans,octa-cis-undecaprenyl diphosphate = [GlcNAc-(1-&gt;4)-Mur2Ac(oyl-L-Ala-gamma-D-Glu-L-Lys-D-Ala-D-Ala)](n+1)-di-trans,octa-cis-undecaprenyl diphosphate + di-trans,octa-cis-undecaprenyl diphosphate + H(+)</text>
        <dbReference type="Rhea" id="RHEA:23708"/>
        <dbReference type="Rhea" id="RHEA-COMP:9602"/>
        <dbReference type="Rhea" id="RHEA-COMP:9603"/>
        <dbReference type="ChEBI" id="CHEBI:15378"/>
        <dbReference type="ChEBI" id="CHEBI:58405"/>
        <dbReference type="ChEBI" id="CHEBI:60033"/>
        <dbReference type="ChEBI" id="CHEBI:78435"/>
        <dbReference type="EC" id="2.4.99.28"/>
    </reaction>
</comment>
<keyword evidence="5" id="KW-0133">Cell shape</keyword>
<dbReference type="EC" id="2.4.99.28" evidence="10"/>
<keyword evidence="7 12" id="KW-1133">Transmembrane helix</keyword>
<evidence type="ECO:0000256" key="11">
    <source>
        <dbReference type="ARBA" id="ARBA00049902"/>
    </source>
</evidence>
<dbReference type="AlphaFoldDB" id="A0A381YKY4"/>
<feature type="transmembrane region" description="Helical" evidence="12">
    <location>
        <begin position="41"/>
        <end position="61"/>
    </location>
</feature>
<dbReference type="PANTHER" id="PTHR30474">
    <property type="entry name" value="CELL CYCLE PROTEIN"/>
    <property type="match status" value="1"/>
</dbReference>
<dbReference type="GO" id="GO:0009252">
    <property type="term" value="P:peptidoglycan biosynthetic process"/>
    <property type="evidence" value="ECO:0007669"/>
    <property type="project" value="UniProtKB-KW"/>
</dbReference>
<feature type="transmembrane region" description="Helical" evidence="12">
    <location>
        <begin position="130"/>
        <end position="150"/>
    </location>
</feature>
<dbReference type="GO" id="GO:0008360">
    <property type="term" value="P:regulation of cell shape"/>
    <property type="evidence" value="ECO:0007669"/>
    <property type="project" value="UniProtKB-KW"/>
</dbReference>
<feature type="transmembrane region" description="Helical" evidence="12">
    <location>
        <begin position="178"/>
        <end position="196"/>
    </location>
</feature>
<feature type="transmembrane region" description="Helical" evidence="12">
    <location>
        <begin position="155"/>
        <end position="172"/>
    </location>
</feature>
<dbReference type="GO" id="GO:0008955">
    <property type="term" value="F:peptidoglycan glycosyltransferase activity"/>
    <property type="evidence" value="ECO:0007669"/>
    <property type="project" value="UniProtKB-EC"/>
</dbReference>
<evidence type="ECO:0000256" key="1">
    <source>
        <dbReference type="ARBA" id="ARBA00004141"/>
    </source>
</evidence>
<dbReference type="InterPro" id="IPR001182">
    <property type="entry name" value="FtsW/RodA"/>
</dbReference>
<dbReference type="GO" id="GO:0005886">
    <property type="term" value="C:plasma membrane"/>
    <property type="evidence" value="ECO:0007669"/>
    <property type="project" value="TreeGrafter"/>
</dbReference>
<evidence type="ECO:0000256" key="3">
    <source>
        <dbReference type="ARBA" id="ARBA00022679"/>
    </source>
</evidence>
<evidence type="ECO:0000256" key="9">
    <source>
        <dbReference type="ARBA" id="ARBA00032370"/>
    </source>
</evidence>
<proteinExistence type="predicted"/>
<accession>A0A381YKY4</accession>
<dbReference type="EMBL" id="UINC01018486">
    <property type="protein sequence ID" value="SVA77694.1"/>
    <property type="molecule type" value="Genomic_DNA"/>
</dbReference>
<evidence type="ECO:0000256" key="8">
    <source>
        <dbReference type="ARBA" id="ARBA00023136"/>
    </source>
</evidence>
<keyword evidence="6" id="KW-0573">Peptidoglycan synthesis</keyword>
<evidence type="ECO:0000256" key="12">
    <source>
        <dbReference type="SAM" id="Phobius"/>
    </source>
</evidence>
<protein>
    <recommendedName>
        <fullName evidence="10">peptidoglycan glycosyltransferase</fullName>
        <ecNumber evidence="10">2.4.99.28</ecNumber>
    </recommendedName>
    <alternativeName>
        <fullName evidence="9">Peptidoglycan polymerase</fullName>
    </alternativeName>
</protein>
<dbReference type="GO" id="GO:0015648">
    <property type="term" value="F:lipid-linked peptidoglycan transporter activity"/>
    <property type="evidence" value="ECO:0007669"/>
    <property type="project" value="TreeGrafter"/>
</dbReference>
<evidence type="ECO:0000256" key="5">
    <source>
        <dbReference type="ARBA" id="ARBA00022960"/>
    </source>
</evidence>
<dbReference type="GO" id="GO:0051301">
    <property type="term" value="P:cell division"/>
    <property type="evidence" value="ECO:0007669"/>
    <property type="project" value="InterPro"/>
</dbReference>
<keyword evidence="3" id="KW-0808">Transferase</keyword>
<sequence length="242" mass="25553">MDSVLVVSVLSLLGFSAVMVFSATLGTHGSGSSVLPLVKHLFSIGLGLSVALLVSLVDVAVWQKLSRILMPLGMLLLLLLLVPGIGREVNGSTRWFPVGPLQFQPSEVVKVFVVLYLANHCANRSGELGLFRAGIVEPLFVFTGVATLLLLEPDYGCTAVILITVLGMLFLAGTRLVYIGGAMLTGLLALGVLVLVSPYRLQRVVSFLDPWADPYGSGYQLVQALIALGSGEWFGVGLGASV</sequence>
<dbReference type="PANTHER" id="PTHR30474:SF2">
    <property type="entry name" value="PEPTIDOGLYCAN GLYCOSYLTRANSFERASE FTSW-RELATED"/>
    <property type="match status" value="1"/>
</dbReference>
<comment type="subcellular location">
    <subcellularLocation>
        <location evidence="1">Membrane</location>
        <topology evidence="1">Multi-pass membrane protein</topology>
    </subcellularLocation>
</comment>
<dbReference type="Pfam" id="PF01098">
    <property type="entry name" value="FTSW_RODA_SPOVE"/>
    <property type="match status" value="1"/>
</dbReference>
<feature type="transmembrane region" description="Helical" evidence="12">
    <location>
        <begin position="68"/>
        <end position="86"/>
    </location>
</feature>
<organism evidence="13">
    <name type="scientific">marine metagenome</name>
    <dbReference type="NCBI Taxonomy" id="408172"/>
    <lineage>
        <taxon>unclassified sequences</taxon>
        <taxon>metagenomes</taxon>
        <taxon>ecological metagenomes</taxon>
    </lineage>
</organism>
<evidence type="ECO:0000256" key="6">
    <source>
        <dbReference type="ARBA" id="ARBA00022984"/>
    </source>
</evidence>
<feature type="non-terminal residue" evidence="13">
    <location>
        <position position="242"/>
    </location>
</feature>
<name>A0A381YKY4_9ZZZZ</name>
<dbReference type="GO" id="GO:0032153">
    <property type="term" value="C:cell division site"/>
    <property type="evidence" value="ECO:0007669"/>
    <property type="project" value="TreeGrafter"/>
</dbReference>
<evidence type="ECO:0000256" key="4">
    <source>
        <dbReference type="ARBA" id="ARBA00022692"/>
    </source>
</evidence>
<keyword evidence="8 12" id="KW-0472">Membrane</keyword>
<gene>
    <name evidence="13" type="ORF">METZ01_LOCUS130548</name>
</gene>
<evidence type="ECO:0000256" key="10">
    <source>
        <dbReference type="ARBA" id="ARBA00044770"/>
    </source>
</evidence>
<evidence type="ECO:0000313" key="13">
    <source>
        <dbReference type="EMBL" id="SVA77694.1"/>
    </source>
</evidence>
<keyword evidence="4 12" id="KW-0812">Transmembrane</keyword>
<keyword evidence="2" id="KW-0328">Glycosyltransferase</keyword>
<evidence type="ECO:0000256" key="7">
    <source>
        <dbReference type="ARBA" id="ARBA00022989"/>
    </source>
</evidence>
<reference evidence="13" key="1">
    <citation type="submission" date="2018-05" db="EMBL/GenBank/DDBJ databases">
        <authorList>
            <person name="Lanie J.A."/>
            <person name="Ng W.-L."/>
            <person name="Kazmierczak K.M."/>
            <person name="Andrzejewski T.M."/>
            <person name="Davidsen T.M."/>
            <person name="Wayne K.J."/>
            <person name="Tettelin H."/>
            <person name="Glass J.I."/>
            <person name="Rusch D."/>
            <person name="Podicherti R."/>
            <person name="Tsui H.-C.T."/>
            <person name="Winkler M.E."/>
        </authorList>
    </citation>
    <scope>NUCLEOTIDE SEQUENCE</scope>
</reference>